<evidence type="ECO:0000313" key="12">
    <source>
        <dbReference type="Proteomes" id="UP000198703"/>
    </source>
</evidence>
<dbReference type="Pfam" id="PF04290">
    <property type="entry name" value="DctQ"/>
    <property type="match status" value="1"/>
</dbReference>
<keyword evidence="3" id="KW-1003">Cell membrane</keyword>
<comment type="subunit">
    <text evidence="9">The complex comprises the extracytoplasmic solute receptor protein and the two transmembrane proteins.</text>
</comment>
<dbReference type="OrthoDB" id="4250245at2"/>
<sequence length="192" mass="19146">MAAEADAAPVPAPLARGLALVDAIGQGAAWVAAACLAALTLLMAAEIGTRALSNVAPIFPATIPVAWEYSSWLMGNAFLFGSAATLRAGGHIRVAALVSALPPGALRILEIAASAVGLGATLFLASSMTSFALDAMARGQSSAATGALTWPAKAGLALGASILCLQMAARLVRALAGLPPDAPRRAVELHAD</sequence>
<accession>A0A1H3WW61</accession>
<evidence type="ECO:0000256" key="2">
    <source>
        <dbReference type="ARBA" id="ARBA00022448"/>
    </source>
</evidence>
<comment type="similarity">
    <text evidence="8 9">Belongs to the TRAP transporter small permease family.</text>
</comment>
<dbReference type="PANTHER" id="PTHR35011">
    <property type="entry name" value="2,3-DIKETO-L-GULONATE TRAP TRANSPORTER SMALL PERMEASE PROTEIN YIAM"/>
    <property type="match status" value="1"/>
</dbReference>
<evidence type="ECO:0000259" key="10">
    <source>
        <dbReference type="Pfam" id="PF04290"/>
    </source>
</evidence>
<gene>
    <name evidence="11" type="ORF">SAMN05444370_102159</name>
</gene>
<organism evidence="11 12">
    <name type="scientific">Rubrimonas cliftonensis</name>
    <dbReference type="NCBI Taxonomy" id="89524"/>
    <lineage>
        <taxon>Bacteria</taxon>
        <taxon>Pseudomonadati</taxon>
        <taxon>Pseudomonadota</taxon>
        <taxon>Alphaproteobacteria</taxon>
        <taxon>Rhodobacterales</taxon>
        <taxon>Paracoccaceae</taxon>
        <taxon>Rubrimonas</taxon>
    </lineage>
</organism>
<evidence type="ECO:0000256" key="8">
    <source>
        <dbReference type="ARBA" id="ARBA00038436"/>
    </source>
</evidence>
<evidence type="ECO:0000313" key="11">
    <source>
        <dbReference type="EMBL" id="SDZ91369.1"/>
    </source>
</evidence>
<reference evidence="11 12" key="1">
    <citation type="submission" date="2016-10" db="EMBL/GenBank/DDBJ databases">
        <authorList>
            <person name="de Groot N.N."/>
        </authorList>
    </citation>
    <scope>NUCLEOTIDE SEQUENCE [LARGE SCALE GENOMIC DNA]</scope>
    <source>
        <strain evidence="11 12">DSM 15345</strain>
    </source>
</reference>
<dbReference type="InterPro" id="IPR007387">
    <property type="entry name" value="TRAP_DctQ"/>
</dbReference>
<dbReference type="GO" id="GO:0022857">
    <property type="term" value="F:transmembrane transporter activity"/>
    <property type="evidence" value="ECO:0007669"/>
    <property type="project" value="UniProtKB-UniRule"/>
</dbReference>
<evidence type="ECO:0000256" key="9">
    <source>
        <dbReference type="RuleBase" id="RU369079"/>
    </source>
</evidence>
<dbReference type="RefSeq" id="WP_093248465.1">
    <property type="nucleotide sequence ID" value="NZ_FNQM01000002.1"/>
</dbReference>
<proteinExistence type="inferred from homology"/>
<evidence type="ECO:0000256" key="7">
    <source>
        <dbReference type="ARBA" id="ARBA00023136"/>
    </source>
</evidence>
<dbReference type="EMBL" id="FNQM01000002">
    <property type="protein sequence ID" value="SDZ91369.1"/>
    <property type="molecule type" value="Genomic_DNA"/>
</dbReference>
<evidence type="ECO:0000256" key="3">
    <source>
        <dbReference type="ARBA" id="ARBA00022475"/>
    </source>
</evidence>
<dbReference type="PANTHER" id="PTHR35011:SF10">
    <property type="entry name" value="TRAP TRANSPORTER SMALL PERMEASE PROTEIN"/>
    <property type="match status" value="1"/>
</dbReference>
<protein>
    <recommendedName>
        <fullName evidence="9">TRAP transporter small permease protein</fullName>
    </recommendedName>
</protein>
<dbReference type="Proteomes" id="UP000198703">
    <property type="component" value="Unassembled WGS sequence"/>
</dbReference>
<evidence type="ECO:0000256" key="4">
    <source>
        <dbReference type="ARBA" id="ARBA00022519"/>
    </source>
</evidence>
<evidence type="ECO:0000256" key="1">
    <source>
        <dbReference type="ARBA" id="ARBA00004429"/>
    </source>
</evidence>
<dbReference type="InterPro" id="IPR055348">
    <property type="entry name" value="DctQ"/>
</dbReference>
<keyword evidence="7 9" id="KW-0472">Membrane</keyword>
<feature type="transmembrane region" description="Helical" evidence="9">
    <location>
        <begin position="111"/>
        <end position="133"/>
    </location>
</feature>
<comment type="subcellular location">
    <subcellularLocation>
        <location evidence="1 9">Cell inner membrane</location>
        <topology evidence="1 9">Multi-pass membrane protein</topology>
    </subcellularLocation>
</comment>
<evidence type="ECO:0000256" key="5">
    <source>
        <dbReference type="ARBA" id="ARBA00022692"/>
    </source>
</evidence>
<keyword evidence="2 9" id="KW-0813">Transport</keyword>
<dbReference type="AlphaFoldDB" id="A0A1H3WW61"/>
<keyword evidence="12" id="KW-1185">Reference proteome</keyword>
<dbReference type="GO" id="GO:0015740">
    <property type="term" value="P:C4-dicarboxylate transport"/>
    <property type="evidence" value="ECO:0007669"/>
    <property type="project" value="TreeGrafter"/>
</dbReference>
<keyword evidence="5 9" id="KW-0812">Transmembrane</keyword>
<keyword evidence="6 9" id="KW-1133">Transmembrane helix</keyword>
<name>A0A1H3WW61_9RHOB</name>
<comment type="function">
    <text evidence="9">Part of the tripartite ATP-independent periplasmic (TRAP) transport system.</text>
</comment>
<evidence type="ECO:0000256" key="6">
    <source>
        <dbReference type="ARBA" id="ARBA00022989"/>
    </source>
</evidence>
<comment type="caution">
    <text evidence="9">Lacks conserved residue(s) required for the propagation of feature annotation.</text>
</comment>
<feature type="domain" description="Tripartite ATP-independent periplasmic transporters DctQ component" evidence="10">
    <location>
        <begin position="58"/>
        <end position="176"/>
    </location>
</feature>
<feature type="transmembrane region" description="Helical" evidence="9">
    <location>
        <begin position="23"/>
        <end position="44"/>
    </location>
</feature>
<dbReference type="STRING" id="89524.SAMN05444370_102159"/>
<dbReference type="GO" id="GO:0005886">
    <property type="term" value="C:plasma membrane"/>
    <property type="evidence" value="ECO:0007669"/>
    <property type="project" value="UniProtKB-SubCell"/>
</dbReference>
<keyword evidence="4 9" id="KW-0997">Cell inner membrane</keyword>